<evidence type="ECO:0000313" key="2">
    <source>
        <dbReference type="EMBL" id="KAK7195386.1"/>
    </source>
</evidence>
<evidence type="ECO:0008006" key="4">
    <source>
        <dbReference type="Google" id="ProtNLM"/>
    </source>
</evidence>
<dbReference type="Proteomes" id="UP001430356">
    <property type="component" value="Unassembled WGS sequence"/>
</dbReference>
<name>A0AAW0EQ97_9TRYP</name>
<evidence type="ECO:0000256" key="1">
    <source>
        <dbReference type="SAM" id="MobiDB-lite"/>
    </source>
</evidence>
<accession>A0AAW0EQ97</accession>
<dbReference type="EMBL" id="JAECZO010000053">
    <property type="protein sequence ID" value="KAK7195386.1"/>
    <property type="molecule type" value="Genomic_DNA"/>
</dbReference>
<keyword evidence="3" id="KW-1185">Reference proteome</keyword>
<sequence length="148" mass="15207">MGSYLARAGRKRARDADLSATSAAAGDDDDGSSGGTDTPPSSALSRLLLGLRYRGAAPCRVGSAVCRCVAEDDATRRAYGCHAHVYETESAEESHGVALVWCLDGAAAAPLSALSLLSLCRVANSCRKMTLLTAVTGQAVVLTYTAAL</sequence>
<comment type="caution">
    <text evidence="2">The sequence shown here is derived from an EMBL/GenBank/DDBJ whole genome shotgun (WGS) entry which is preliminary data.</text>
</comment>
<reference evidence="2 3" key="1">
    <citation type="journal article" date="2021" name="MBio">
        <title>A New Model Trypanosomatid, Novymonas esmeraldas: Genomic Perception of Its 'Candidatus Pandoraea novymonadis' Endosymbiont.</title>
        <authorList>
            <person name="Zakharova A."/>
            <person name="Saura A."/>
            <person name="Butenko A."/>
            <person name="Podesvova L."/>
            <person name="Warmusova S."/>
            <person name="Kostygov A.Y."/>
            <person name="Nenarokova A."/>
            <person name="Lukes J."/>
            <person name="Opperdoes F.R."/>
            <person name="Yurchenko V."/>
        </authorList>
    </citation>
    <scope>NUCLEOTIDE SEQUENCE [LARGE SCALE GENOMIC DNA]</scope>
    <source>
        <strain evidence="2 3">E262AT.01</strain>
    </source>
</reference>
<evidence type="ECO:0000313" key="3">
    <source>
        <dbReference type="Proteomes" id="UP001430356"/>
    </source>
</evidence>
<feature type="region of interest" description="Disordered" evidence="1">
    <location>
        <begin position="1"/>
        <end position="42"/>
    </location>
</feature>
<organism evidence="2 3">
    <name type="scientific">Novymonas esmeraldas</name>
    <dbReference type="NCBI Taxonomy" id="1808958"/>
    <lineage>
        <taxon>Eukaryota</taxon>
        <taxon>Discoba</taxon>
        <taxon>Euglenozoa</taxon>
        <taxon>Kinetoplastea</taxon>
        <taxon>Metakinetoplastina</taxon>
        <taxon>Trypanosomatida</taxon>
        <taxon>Trypanosomatidae</taxon>
        <taxon>Novymonas</taxon>
    </lineage>
</organism>
<protein>
    <recommendedName>
        <fullName evidence="4">tRNA-intron lyase</fullName>
    </recommendedName>
</protein>
<gene>
    <name evidence="2" type="ORF">NESM_000465500</name>
</gene>
<proteinExistence type="predicted"/>
<dbReference type="AlphaFoldDB" id="A0AAW0EQ97"/>